<dbReference type="OrthoDB" id="9760333at2"/>
<name>A0A346A3P5_9HYPH</name>
<evidence type="ECO:0000256" key="14">
    <source>
        <dbReference type="PROSITE-ProRule" id="PRU01360"/>
    </source>
</evidence>
<accession>A0A346A3P5</accession>
<keyword evidence="7" id="KW-0732">Signal</keyword>
<evidence type="ECO:0000256" key="10">
    <source>
        <dbReference type="ARBA" id="ARBA00023077"/>
    </source>
</evidence>
<evidence type="ECO:0000256" key="4">
    <source>
        <dbReference type="ARBA" id="ARBA00022452"/>
    </source>
</evidence>
<evidence type="ECO:0000313" key="19">
    <source>
        <dbReference type="Proteomes" id="UP000254889"/>
    </source>
</evidence>
<dbReference type="GO" id="GO:0015344">
    <property type="term" value="F:siderophore uptake transmembrane transporter activity"/>
    <property type="evidence" value="ECO:0007669"/>
    <property type="project" value="TreeGrafter"/>
</dbReference>
<dbReference type="Gene3D" id="2.170.130.10">
    <property type="entry name" value="TonB-dependent receptor, plug domain"/>
    <property type="match status" value="1"/>
</dbReference>
<keyword evidence="9" id="KW-0406">Ion transport</keyword>
<evidence type="ECO:0000256" key="3">
    <source>
        <dbReference type="ARBA" id="ARBA00022448"/>
    </source>
</evidence>
<evidence type="ECO:0000256" key="7">
    <source>
        <dbReference type="ARBA" id="ARBA00022729"/>
    </source>
</evidence>
<keyword evidence="19" id="KW-1185">Reference proteome</keyword>
<dbReference type="KEGG" id="ptaw:DW352_00605"/>
<keyword evidence="10 15" id="KW-0798">TonB box</keyword>
<proteinExistence type="inferred from homology"/>
<dbReference type="CDD" id="cd01347">
    <property type="entry name" value="ligand_gated_channel"/>
    <property type="match status" value="1"/>
</dbReference>
<dbReference type="InterPro" id="IPR010105">
    <property type="entry name" value="TonB_sidphr_rcpt"/>
</dbReference>
<comment type="similarity">
    <text evidence="2 14 15">Belongs to the TonB-dependent receptor family.</text>
</comment>
<keyword evidence="5" id="KW-0410">Iron transport</keyword>
<evidence type="ECO:0000256" key="15">
    <source>
        <dbReference type="RuleBase" id="RU003357"/>
    </source>
</evidence>
<dbReference type="GO" id="GO:0038023">
    <property type="term" value="F:signaling receptor activity"/>
    <property type="evidence" value="ECO:0007669"/>
    <property type="project" value="InterPro"/>
</dbReference>
<dbReference type="SUPFAM" id="SSF56935">
    <property type="entry name" value="Porins"/>
    <property type="match status" value="1"/>
</dbReference>
<reference evidence="18 19" key="1">
    <citation type="submission" date="2018-07" db="EMBL/GenBank/DDBJ databases">
        <authorList>
            <person name="Quirk P.G."/>
            <person name="Krulwich T.A."/>
        </authorList>
    </citation>
    <scope>NUCLEOTIDE SEQUENCE [LARGE SCALE GENOMIC DNA]</scope>
    <source>
        <strain evidence="18 19">CC-BB4</strain>
    </source>
</reference>
<gene>
    <name evidence="18" type="ORF">DW352_00605</name>
</gene>
<dbReference type="FunFam" id="2.170.130.10:FF:000001">
    <property type="entry name" value="Catecholate siderophore TonB-dependent receptor"/>
    <property type="match status" value="1"/>
</dbReference>
<dbReference type="InterPro" id="IPR037066">
    <property type="entry name" value="Plug_dom_sf"/>
</dbReference>
<dbReference type="InterPro" id="IPR036942">
    <property type="entry name" value="Beta-barrel_TonB_sf"/>
</dbReference>
<evidence type="ECO:0000256" key="13">
    <source>
        <dbReference type="ARBA" id="ARBA00023237"/>
    </source>
</evidence>
<evidence type="ECO:0000256" key="5">
    <source>
        <dbReference type="ARBA" id="ARBA00022496"/>
    </source>
</evidence>
<dbReference type="InterPro" id="IPR039426">
    <property type="entry name" value="TonB-dep_rcpt-like"/>
</dbReference>
<dbReference type="PANTHER" id="PTHR32552">
    <property type="entry name" value="FERRICHROME IRON RECEPTOR-RELATED"/>
    <property type="match status" value="1"/>
</dbReference>
<keyword evidence="11 14" id="KW-0472">Membrane</keyword>
<dbReference type="AlphaFoldDB" id="A0A346A3P5"/>
<keyword evidence="3 14" id="KW-0813">Transport</keyword>
<keyword evidence="4 14" id="KW-1134">Transmembrane beta strand</keyword>
<feature type="domain" description="TonB-dependent receptor-like beta-barrel" evidence="16">
    <location>
        <begin position="192"/>
        <end position="630"/>
    </location>
</feature>
<comment type="subcellular location">
    <subcellularLocation>
        <location evidence="1 14">Cell outer membrane</location>
        <topology evidence="1 14">Multi-pass membrane protein</topology>
    </subcellularLocation>
</comment>
<protein>
    <submittedName>
        <fullName evidence="18">TonB-dependent siderophore receptor</fullName>
    </submittedName>
</protein>
<evidence type="ECO:0000313" key="18">
    <source>
        <dbReference type="EMBL" id="AXK83792.1"/>
    </source>
</evidence>
<evidence type="ECO:0000256" key="11">
    <source>
        <dbReference type="ARBA" id="ARBA00023136"/>
    </source>
</evidence>
<evidence type="ECO:0000256" key="8">
    <source>
        <dbReference type="ARBA" id="ARBA00023004"/>
    </source>
</evidence>
<evidence type="ECO:0000259" key="16">
    <source>
        <dbReference type="Pfam" id="PF00593"/>
    </source>
</evidence>
<dbReference type="InterPro" id="IPR000531">
    <property type="entry name" value="Beta-barrel_TonB"/>
</dbReference>
<sequence>MQGYNASRGATGTKTDTPLQEIPQSISVITADQMRDQGATNVQQALRYTPGVMADSYGPDSRVDSFQIRGMSADVYLDGMRTTNSWWNSQRLDPYMLERMEVLRGPSSVLYGSTTTAGLLNLVTKRPQAQDLHEVGVQYGSFNRKQIQTDHTGKITADGQWLYRIIGIARGSDYQTDYVKDDRVVVMPAVTWRPTERTSWTVIATYQKDKTGSSTGFMPHSGTIFPNPNGQIPSNRFAGDPATDLYQTETRSIASLFEHRFSDWLKVSHNMRYSDIDGIYNTVYANSFSANPYLDPAQRTVSRYVDFSNANRKTFTSDTNAELKFDTHAVSHKLLVGLDYRRMSEGSMAGGSLDTTPFDLYSPTYNPIALPDMMRMPGLVQRQVGFYVQDQIRWGQLIGVFGLRHDTASSDIEGLDKQTDRAVTGRAGLMYELPFGLTPYVSYAQSFDPQFGTAAYGNSQCNDSPSGLCKPVRGEQYEVGFKYRHSKDLAVNGALFDITQKNRTTSDPSGIGMVQIGRARIRGAELEVLATIARDVDLIGAYTYLDAKIVDGDNAGKRIETVPQHQASLWAKYRFALLGVDGFSLGGGVRYIGSVWDGADTIQTPGYTLVDAMVAWENKNWRFQVNGTNLTDKTYYTACLTRGDCFFGNRRSVIASLTYKF</sequence>
<dbReference type="PROSITE" id="PS52016">
    <property type="entry name" value="TONB_DEPENDENT_REC_3"/>
    <property type="match status" value="1"/>
</dbReference>
<feature type="domain" description="TonB-dependent receptor plug" evidence="17">
    <location>
        <begin position="19"/>
        <end position="118"/>
    </location>
</feature>
<keyword evidence="13 14" id="KW-0998">Cell outer membrane</keyword>
<evidence type="ECO:0000256" key="9">
    <source>
        <dbReference type="ARBA" id="ARBA00023065"/>
    </source>
</evidence>
<organism evidence="18 19">
    <name type="scientific">Pseudolabrys taiwanensis</name>
    <dbReference type="NCBI Taxonomy" id="331696"/>
    <lineage>
        <taxon>Bacteria</taxon>
        <taxon>Pseudomonadati</taxon>
        <taxon>Pseudomonadota</taxon>
        <taxon>Alphaproteobacteria</taxon>
        <taxon>Hyphomicrobiales</taxon>
        <taxon>Xanthobacteraceae</taxon>
        <taxon>Pseudolabrys</taxon>
    </lineage>
</organism>
<dbReference type="EMBL" id="CP031417">
    <property type="protein sequence ID" value="AXK83792.1"/>
    <property type="molecule type" value="Genomic_DNA"/>
</dbReference>
<keyword evidence="8" id="KW-0408">Iron</keyword>
<keyword evidence="12 18" id="KW-0675">Receptor</keyword>
<dbReference type="GO" id="GO:0009279">
    <property type="term" value="C:cell outer membrane"/>
    <property type="evidence" value="ECO:0007669"/>
    <property type="project" value="UniProtKB-SubCell"/>
</dbReference>
<dbReference type="Proteomes" id="UP000254889">
    <property type="component" value="Chromosome"/>
</dbReference>
<evidence type="ECO:0000256" key="2">
    <source>
        <dbReference type="ARBA" id="ARBA00009810"/>
    </source>
</evidence>
<evidence type="ECO:0000256" key="6">
    <source>
        <dbReference type="ARBA" id="ARBA00022692"/>
    </source>
</evidence>
<dbReference type="GO" id="GO:0015891">
    <property type="term" value="P:siderophore transport"/>
    <property type="evidence" value="ECO:0007669"/>
    <property type="project" value="InterPro"/>
</dbReference>
<dbReference type="Pfam" id="PF07715">
    <property type="entry name" value="Plug"/>
    <property type="match status" value="1"/>
</dbReference>
<evidence type="ECO:0000256" key="1">
    <source>
        <dbReference type="ARBA" id="ARBA00004571"/>
    </source>
</evidence>
<dbReference type="Pfam" id="PF00593">
    <property type="entry name" value="TonB_dep_Rec_b-barrel"/>
    <property type="match status" value="1"/>
</dbReference>
<evidence type="ECO:0000256" key="12">
    <source>
        <dbReference type="ARBA" id="ARBA00023170"/>
    </source>
</evidence>
<dbReference type="InterPro" id="IPR012910">
    <property type="entry name" value="Plug_dom"/>
</dbReference>
<keyword evidence="6 14" id="KW-0812">Transmembrane</keyword>
<dbReference type="PANTHER" id="PTHR32552:SF68">
    <property type="entry name" value="FERRICHROME OUTER MEMBRANE TRANSPORTER_PHAGE RECEPTOR"/>
    <property type="match status" value="1"/>
</dbReference>
<evidence type="ECO:0000259" key="17">
    <source>
        <dbReference type="Pfam" id="PF07715"/>
    </source>
</evidence>
<dbReference type="Gene3D" id="2.40.170.20">
    <property type="entry name" value="TonB-dependent receptor, beta-barrel domain"/>
    <property type="match status" value="1"/>
</dbReference>
<dbReference type="NCBIfam" id="TIGR01783">
    <property type="entry name" value="TonB-siderophor"/>
    <property type="match status" value="1"/>
</dbReference>